<evidence type="ECO:0000313" key="12">
    <source>
        <dbReference type="EMBL" id="ODQ60729.1"/>
    </source>
</evidence>
<sequence length="689" mass="80688">HSDKSDHHTYDKRDLLFPYTQDEKQHLIKEYIDSYDYNVLLSTEDEKEIEDQEFSKYDAFLETCKFRKHNYDGLINKSSDIIQILSDLTVKYDTVTKETYEFQEQSDKLINEYNTYLKLNDEVKDYLHYFELLDTFTRRLNNPSPNIVRKSSFKRMLSQLDECIGFINEHKDFKDYELYNLRFKQCLVRALTLIRNYVVNNLKTIRDDLTTKISATKINSVTQDALIYTRFGSDSEFLYDVVADLVNRADNNDELEGLLSDCFNFYFGIRTRLIQPKIWEHLKLSVDDKKTLVQFSQGNISFFTKIFRDEFELFHKIFPRDSKDALLHWFQQISEPLNDTLRKSILRESSISSLCELATLLDKYYEYDEEEEEQFEANNLSTFNDYDKPRFENVDLGEVFHPILQDVQSRLVFRAQVYVDENIVRYRPTNKDFQIGHRRKSEVAQDDQDPDVSMSNSKNTLKDCYSPLSKGISLLSKMYQLVSSSVFDDMAHNIVHDCIISLRQAYNVGKPTIGKLDSELFYLKNLLMLRSQIQNFDIEYVSNETFLDFSGIGDIINKIRNGSSVFNDGGILELVRESVPKVVNNMIDARTELQTELRNIVHEFTEDAVEQIIEPISKANPETAEQDSMKLKDNIEASFPRLKSEIEIFIDNREIVTSLIDGIQVCIFLPLFWGPELTNQLLGTCYSKL</sequence>
<evidence type="ECO:0000259" key="10">
    <source>
        <dbReference type="Pfam" id="PF04136"/>
    </source>
</evidence>
<keyword evidence="4" id="KW-0813">Transport</keyword>
<evidence type="ECO:0000256" key="6">
    <source>
        <dbReference type="ARBA" id="ARBA00023034"/>
    </source>
</evidence>
<dbReference type="STRING" id="683960.A0A1E3P5K1"/>
<dbReference type="GO" id="GO:0017119">
    <property type="term" value="C:Golgi transport complex"/>
    <property type="evidence" value="ECO:0007669"/>
    <property type="project" value="EnsemblFungi"/>
</dbReference>
<dbReference type="GO" id="GO:0000301">
    <property type="term" value="P:retrograde transport, vesicle recycling within Golgi"/>
    <property type="evidence" value="ECO:0007669"/>
    <property type="project" value="EnsemblFungi"/>
</dbReference>
<evidence type="ECO:0000256" key="3">
    <source>
        <dbReference type="ARBA" id="ARBA00020976"/>
    </source>
</evidence>
<dbReference type="Pfam" id="PF20671">
    <property type="entry name" value="COG3_C"/>
    <property type="match status" value="1"/>
</dbReference>
<feature type="domain" description="Conserved oligomeric Golgi complex subunit 3 N-terminal" evidence="10">
    <location>
        <begin position="62"/>
        <end position="203"/>
    </location>
</feature>
<dbReference type="GO" id="GO:0032258">
    <property type="term" value="P:cytoplasm to vacuole targeting by the Cvt pathway"/>
    <property type="evidence" value="ECO:0007669"/>
    <property type="project" value="EnsemblFungi"/>
</dbReference>
<dbReference type="Pfam" id="PF04136">
    <property type="entry name" value="COG3_N"/>
    <property type="match status" value="1"/>
</dbReference>
<keyword evidence="5" id="KW-0653">Protein transport</keyword>
<dbReference type="PANTHER" id="PTHR13302:SF8">
    <property type="entry name" value="CONSERVED OLIGOMERIC GOLGI COMPLEX SUBUNIT 3"/>
    <property type="match status" value="1"/>
</dbReference>
<reference evidence="12 13" key="1">
    <citation type="journal article" date="2016" name="Proc. Natl. Acad. Sci. U.S.A.">
        <title>Comparative genomics of biotechnologically important yeasts.</title>
        <authorList>
            <person name="Riley R."/>
            <person name="Haridas S."/>
            <person name="Wolfe K.H."/>
            <person name="Lopes M.R."/>
            <person name="Hittinger C.T."/>
            <person name="Goeker M."/>
            <person name="Salamov A.A."/>
            <person name="Wisecaver J.H."/>
            <person name="Long T.M."/>
            <person name="Calvey C.H."/>
            <person name="Aerts A.L."/>
            <person name="Barry K.W."/>
            <person name="Choi C."/>
            <person name="Clum A."/>
            <person name="Coughlan A.Y."/>
            <person name="Deshpande S."/>
            <person name="Douglass A.P."/>
            <person name="Hanson S.J."/>
            <person name="Klenk H.-P."/>
            <person name="LaButti K.M."/>
            <person name="Lapidus A."/>
            <person name="Lindquist E.A."/>
            <person name="Lipzen A.M."/>
            <person name="Meier-Kolthoff J.P."/>
            <person name="Ohm R.A."/>
            <person name="Otillar R.P."/>
            <person name="Pangilinan J.L."/>
            <person name="Peng Y."/>
            <person name="Rokas A."/>
            <person name="Rosa C.A."/>
            <person name="Scheuner C."/>
            <person name="Sibirny A.A."/>
            <person name="Slot J.C."/>
            <person name="Stielow J.B."/>
            <person name="Sun H."/>
            <person name="Kurtzman C.P."/>
            <person name="Blackwell M."/>
            <person name="Grigoriev I.V."/>
            <person name="Jeffries T.W."/>
        </authorList>
    </citation>
    <scope>NUCLEOTIDE SEQUENCE [LARGE SCALE GENOMIC DNA]</scope>
    <source>
        <strain evidence="13">ATCC 58044 / CBS 1984 / NCYC 433 / NRRL Y-366-8</strain>
    </source>
</reference>
<dbReference type="EMBL" id="KV454209">
    <property type="protein sequence ID" value="ODQ60729.1"/>
    <property type="molecule type" value="Genomic_DNA"/>
</dbReference>
<evidence type="ECO:0000256" key="1">
    <source>
        <dbReference type="ARBA" id="ARBA00004395"/>
    </source>
</evidence>
<keyword evidence="6" id="KW-0333">Golgi apparatus</keyword>
<comment type="subcellular location">
    <subcellularLocation>
        <location evidence="1">Golgi apparatus membrane</location>
        <topology evidence="1">Peripheral membrane protein</topology>
    </subcellularLocation>
</comment>
<protein>
    <recommendedName>
        <fullName evidence="3">Conserved oligomeric Golgi complex subunit 3</fullName>
    </recommendedName>
    <alternativeName>
        <fullName evidence="8">Component of oligomeric Golgi complex 3</fullName>
    </alternativeName>
</protein>
<dbReference type="AlphaFoldDB" id="A0A1E3P5K1"/>
<keyword evidence="7" id="KW-0472">Membrane</keyword>
<evidence type="ECO:0000256" key="4">
    <source>
        <dbReference type="ARBA" id="ARBA00022448"/>
    </source>
</evidence>
<dbReference type="OrthoDB" id="296793at2759"/>
<dbReference type="GeneID" id="30198762"/>
<organism evidence="12 13">
    <name type="scientific">Wickerhamomyces anomalus (strain ATCC 58044 / CBS 1984 / NCYC 433 / NRRL Y-366-8)</name>
    <name type="common">Yeast</name>
    <name type="synonym">Hansenula anomala</name>
    <dbReference type="NCBI Taxonomy" id="683960"/>
    <lineage>
        <taxon>Eukaryota</taxon>
        <taxon>Fungi</taxon>
        <taxon>Dikarya</taxon>
        <taxon>Ascomycota</taxon>
        <taxon>Saccharomycotina</taxon>
        <taxon>Saccharomycetes</taxon>
        <taxon>Phaffomycetales</taxon>
        <taxon>Wickerhamomycetaceae</taxon>
        <taxon>Wickerhamomyces</taxon>
    </lineage>
</organism>
<dbReference type="GO" id="GO:0007030">
    <property type="term" value="P:Golgi organization"/>
    <property type="evidence" value="ECO:0007669"/>
    <property type="project" value="TreeGrafter"/>
</dbReference>
<evidence type="ECO:0000256" key="7">
    <source>
        <dbReference type="ARBA" id="ARBA00023136"/>
    </source>
</evidence>
<feature type="non-terminal residue" evidence="12">
    <location>
        <position position="1"/>
    </location>
</feature>
<evidence type="ECO:0000256" key="9">
    <source>
        <dbReference type="SAM" id="MobiDB-lite"/>
    </source>
</evidence>
<dbReference type="GO" id="GO:0005801">
    <property type="term" value="C:cis-Golgi network"/>
    <property type="evidence" value="ECO:0007669"/>
    <property type="project" value="InterPro"/>
</dbReference>
<accession>A0A1E3P5K1</accession>
<dbReference type="GO" id="GO:0000139">
    <property type="term" value="C:Golgi membrane"/>
    <property type="evidence" value="ECO:0007669"/>
    <property type="project" value="UniProtKB-SubCell"/>
</dbReference>
<evidence type="ECO:0000256" key="5">
    <source>
        <dbReference type="ARBA" id="ARBA00022927"/>
    </source>
</evidence>
<dbReference type="GO" id="GO:0006888">
    <property type="term" value="P:endoplasmic reticulum to Golgi vesicle-mediated transport"/>
    <property type="evidence" value="ECO:0007669"/>
    <property type="project" value="EnsemblFungi"/>
</dbReference>
<keyword evidence="13" id="KW-1185">Reference proteome</keyword>
<dbReference type="PANTHER" id="PTHR13302">
    <property type="entry name" value="CONSERVED OLIGOMERIC GOLGI COMPLEX COMPONENT 3"/>
    <property type="match status" value="1"/>
</dbReference>
<gene>
    <name evidence="12" type="ORF">WICANDRAFT_28618</name>
</gene>
<dbReference type="Proteomes" id="UP000094112">
    <property type="component" value="Unassembled WGS sequence"/>
</dbReference>
<proteinExistence type="inferred from homology"/>
<feature type="domain" description="Conserved oligomeric Golgi complex subunit 3 C-terminal" evidence="11">
    <location>
        <begin position="224"/>
        <end position="552"/>
    </location>
</feature>
<dbReference type="GO" id="GO:0140312">
    <property type="term" value="F:cargo adaptor activity"/>
    <property type="evidence" value="ECO:0007669"/>
    <property type="project" value="EnsemblFungi"/>
</dbReference>
<evidence type="ECO:0000313" key="13">
    <source>
        <dbReference type="Proteomes" id="UP000094112"/>
    </source>
</evidence>
<feature type="region of interest" description="Disordered" evidence="9">
    <location>
        <begin position="437"/>
        <end position="457"/>
    </location>
</feature>
<name>A0A1E3P5K1_WICAA</name>
<comment type="similarity">
    <text evidence="2">Belongs to the COG3 family.</text>
</comment>
<evidence type="ECO:0000259" key="11">
    <source>
        <dbReference type="Pfam" id="PF20671"/>
    </source>
</evidence>
<evidence type="ECO:0000256" key="8">
    <source>
        <dbReference type="ARBA" id="ARBA00031339"/>
    </source>
</evidence>
<dbReference type="GO" id="GO:0000425">
    <property type="term" value="P:pexophagy"/>
    <property type="evidence" value="ECO:0007669"/>
    <property type="project" value="EnsemblFungi"/>
</dbReference>
<evidence type="ECO:0000256" key="2">
    <source>
        <dbReference type="ARBA" id="ARBA00009936"/>
    </source>
</evidence>
<dbReference type="InterPro" id="IPR048320">
    <property type="entry name" value="COG3_N"/>
</dbReference>
<dbReference type="InterPro" id="IPR007265">
    <property type="entry name" value="COG_su3"/>
</dbReference>
<dbReference type="InterPro" id="IPR048685">
    <property type="entry name" value="COG3_C"/>
</dbReference>
<dbReference type="RefSeq" id="XP_019039936.1">
    <property type="nucleotide sequence ID" value="XM_019181516.1"/>
</dbReference>